<name>A0A0D5C594_9ARCH</name>
<dbReference type="KEGG" id="nin:NADRNF5_2202"/>
<dbReference type="PANTHER" id="PTHR30289">
    <property type="entry name" value="UNCHARACTERIZED PROTEIN YBCL-RELATED"/>
    <property type="match status" value="1"/>
</dbReference>
<dbReference type="Gene3D" id="3.90.280.10">
    <property type="entry name" value="PEBP-like"/>
    <property type="match status" value="1"/>
</dbReference>
<dbReference type="Pfam" id="PF01161">
    <property type="entry name" value="PBP"/>
    <property type="match status" value="1"/>
</dbReference>
<keyword evidence="2" id="KW-1185">Reference proteome</keyword>
<dbReference type="InterPro" id="IPR008914">
    <property type="entry name" value="PEBP"/>
</dbReference>
<organism evidence="1 2">
    <name type="scientific">Nitrosopumilus adriaticus</name>
    <dbReference type="NCBI Taxonomy" id="1580092"/>
    <lineage>
        <taxon>Archaea</taxon>
        <taxon>Nitrososphaerota</taxon>
        <taxon>Nitrososphaeria</taxon>
        <taxon>Nitrosopumilales</taxon>
        <taxon>Nitrosopumilaceae</taxon>
        <taxon>Nitrosopumilus</taxon>
    </lineage>
</organism>
<dbReference type="Proteomes" id="UP000032408">
    <property type="component" value="Chromosome"/>
</dbReference>
<dbReference type="GeneID" id="24821367"/>
<reference evidence="1 2" key="2">
    <citation type="journal article" date="2016" name="ISME J.">
        <title>Physiological and genomic characterization of two novel marine thaumarchaeal strains indicates niche differentiation.</title>
        <authorList>
            <person name="Bayer B."/>
            <person name="Vojvoda J."/>
            <person name="Offre P."/>
            <person name="Alves R.J."/>
            <person name="Elisabeth N.H."/>
            <person name="Garcia J.A."/>
            <person name="Volland J.M."/>
            <person name="Srivastava A."/>
            <person name="Schleper C."/>
            <person name="Herndl G.J."/>
        </authorList>
    </citation>
    <scope>NUCLEOTIDE SEQUENCE [LARGE SCALE GENOMIC DNA]</scope>
    <source>
        <strain evidence="1 2">NF5</strain>
    </source>
</reference>
<dbReference type="AlphaFoldDB" id="A0A0D5C594"/>
<dbReference type="OrthoDB" id="28720at2157"/>
<evidence type="ECO:0008006" key="3">
    <source>
        <dbReference type="Google" id="ProtNLM"/>
    </source>
</evidence>
<reference evidence="2" key="1">
    <citation type="submission" date="2015-03" db="EMBL/GenBank/DDBJ databases">
        <title>Characterization of two novel Thaumarchaeota isolated from the Northern Adriatic Sea.</title>
        <authorList>
            <person name="Bayer B."/>
            <person name="Vojvoda J."/>
            <person name="Offre P."/>
            <person name="Srivastava A."/>
            <person name="Elisabeth N."/>
            <person name="Garcia J.A.L."/>
            <person name="Schleper C."/>
            <person name="Herndl G.J."/>
        </authorList>
    </citation>
    <scope>NUCLEOTIDE SEQUENCE [LARGE SCALE GENOMIC DNA]</scope>
    <source>
        <strain evidence="2">NF5</strain>
    </source>
</reference>
<dbReference type="EMBL" id="CP011070">
    <property type="protein sequence ID" value="AJW71871.1"/>
    <property type="molecule type" value="Genomic_DNA"/>
</dbReference>
<dbReference type="RefSeq" id="WP_048118559.1">
    <property type="nucleotide sequence ID" value="NZ_CP011070.1"/>
</dbReference>
<gene>
    <name evidence="1" type="ORF">NADRNF5_2202</name>
</gene>
<dbReference type="InterPro" id="IPR005247">
    <property type="entry name" value="YbhB_YbcL/LppC-like"/>
</dbReference>
<dbReference type="HOGENOM" id="CLU_083918_3_2_2"/>
<protein>
    <recommendedName>
        <fullName evidence="3">PEBP family protein</fullName>
    </recommendedName>
</protein>
<sequence>MIILILESPAFQHGGTIPKKFGYKNGNLSPPLIISEVPEKTKSLVLIMDDPDAMGAVGKVWVHWILWNIPPNTQEVPENSIPKNSIEGKTDFDEIGYGGPAPPDKEHLYVFKLYALDIQLDLEKNSTKSDVENSIKNHILTETKLEGKYAP</sequence>
<proteinExistence type="predicted"/>
<dbReference type="PANTHER" id="PTHR30289:SF1">
    <property type="entry name" value="PEBP (PHOSPHATIDYLETHANOLAMINE-BINDING PROTEIN) FAMILY PROTEIN"/>
    <property type="match status" value="1"/>
</dbReference>
<dbReference type="InterPro" id="IPR036610">
    <property type="entry name" value="PEBP-like_sf"/>
</dbReference>
<evidence type="ECO:0000313" key="2">
    <source>
        <dbReference type="Proteomes" id="UP000032408"/>
    </source>
</evidence>
<dbReference type="SUPFAM" id="SSF49777">
    <property type="entry name" value="PEBP-like"/>
    <property type="match status" value="1"/>
</dbReference>
<dbReference type="STRING" id="1580092.NADRNF5_2202"/>
<dbReference type="CDD" id="cd00865">
    <property type="entry name" value="PEBP_bact_arch"/>
    <property type="match status" value="1"/>
</dbReference>
<evidence type="ECO:0000313" key="1">
    <source>
        <dbReference type="EMBL" id="AJW71871.1"/>
    </source>
</evidence>
<accession>A0A0D5C594</accession>
<dbReference type="NCBIfam" id="TIGR00481">
    <property type="entry name" value="YbhB/YbcL family Raf kinase inhibitor-like protein"/>
    <property type="match status" value="1"/>
</dbReference>